<name>A0A9X9X548_9PROT</name>
<dbReference type="InterPro" id="IPR038071">
    <property type="entry name" value="UROD/MetE-like_sf"/>
</dbReference>
<dbReference type="EMBL" id="JAAEDM010000198">
    <property type="protein sequence ID" value="MBR0674527.1"/>
    <property type="molecule type" value="Genomic_DNA"/>
</dbReference>
<comment type="cofactor">
    <cofactor evidence="1">
        <name>Zn(2+)</name>
        <dbReference type="ChEBI" id="CHEBI:29105"/>
    </cofactor>
</comment>
<keyword evidence="5" id="KW-0489">Methyltransferase</keyword>
<gene>
    <name evidence="5" type="ORF">GXW76_25405</name>
</gene>
<dbReference type="AlphaFoldDB" id="A0A9X9X548"/>
<evidence type="ECO:0000259" key="4">
    <source>
        <dbReference type="Pfam" id="PF01717"/>
    </source>
</evidence>
<evidence type="ECO:0000313" key="5">
    <source>
        <dbReference type="EMBL" id="MBR0674527.1"/>
    </source>
</evidence>
<reference evidence="5" key="2">
    <citation type="journal article" date="2021" name="Syst. Appl. Microbiol.">
        <title>Roseomonas hellenica sp. nov., isolated from roots of wild-growing Alkanna tinctoria.</title>
        <authorList>
            <person name="Rat A."/>
            <person name="Naranjo H.D."/>
            <person name="Lebbe L."/>
            <person name="Cnockaert M."/>
            <person name="Krigas N."/>
            <person name="Grigoriadou K."/>
            <person name="Maloupa E."/>
            <person name="Willems A."/>
        </authorList>
    </citation>
    <scope>NUCLEOTIDE SEQUENCE</scope>
    <source>
        <strain evidence="5">LMG 31231</strain>
    </source>
</reference>
<keyword evidence="5" id="KW-0808">Transferase</keyword>
<dbReference type="Proteomes" id="UP001138751">
    <property type="component" value="Unassembled WGS sequence"/>
</dbReference>
<reference evidence="5" key="1">
    <citation type="submission" date="2020-01" db="EMBL/GenBank/DDBJ databases">
        <authorList>
            <person name="Rat A."/>
        </authorList>
    </citation>
    <scope>NUCLEOTIDE SEQUENCE</scope>
    <source>
        <strain evidence="5">LMG 31231</strain>
    </source>
</reference>
<evidence type="ECO:0000256" key="3">
    <source>
        <dbReference type="ARBA" id="ARBA00022833"/>
    </source>
</evidence>
<feature type="domain" description="Cobalamin-independent methionine synthase MetE C-terminal/archaeal" evidence="4">
    <location>
        <begin position="8"/>
        <end position="185"/>
    </location>
</feature>
<evidence type="ECO:0000256" key="2">
    <source>
        <dbReference type="ARBA" id="ARBA00022723"/>
    </source>
</evidence>
<organism evidence="5 6">
    <name type="scientific">Neoroseomonas soli</name>
    <dbReference type="NCBI Taxonomy" id="1081025"/>
    <lineage>
        <taxon>Bacteria</taxon>
        <taxon>Pseudomonadati</taxon>
        <taxon>Pseudomonadota</taxon>
        <taxon>Alphaproteobacteria</taxon>
        <taxon>Acetobacterales</taxon>
        <taxon>Acetobacteraceae</taxon>
        <taxon>Neoroseomonas</taxon>
    </lineage>
</organism>
<keyword evidence="3" id="KW-0862">Zinc</keyword>
<evidence type="ECO:0000256" key="1">
    <source>
        <dbReference type="ARBA" id="ARBA00001947"/>
    </source>
</evidence>
<dbReference type="GO" id="GO:0003871">
    <property type="term" value="F:5-methyltetrahydropteroyltriglutamate-homocysteine S-methyltransferase activity"/>
    <property type="evidence" value="ECO:0007669"/>
    <property type="project" value="InterPro"/>
</dbReference>
<evidence type="ECO:0000313" key="6">
    <source>
        <dbReference type="Proteomes" id="UP001138751"/>
    </source>
</evidence>
<dbReference type="Gene3D" id="3.20.20.210">
    <property type="match status" value="1"/>
</dbReference>
<feature type="non-terminal residue" evidence="5">
    <location>
        <position position="185"/>
    </location>
</feature>
<dbReference type="Pfam" id="PF01717">
    <property type="entry name" value="Meth_synt_2"/>
    <property type="match status" value="1"/>
</dbReference>
<dbReference type="InterPro" id="IPR002629">
    <property type="entry name" value="Met_Synth_C/arc"/>
</dbReference>
<keyword evidence="6" id="KW-1185">Reference proteome</keyword>
<comment type="caution">
    <text evidence="5">The sequence shown here is derived from an EMBL/GenBank/DDBJ whole genome shotgun (WGS) entry which is preliminary data.</text>
</comment>
<dbReference type="SUPFAM" id="SSF51726">
    <property type="entry name" value="UROD/MetE-like"/>
    <property type="match status" value="1"/>
</dbReference>
<protein>
    <submittedName>
        <fullName evidence="5">5-methyltetrahydropteroyltriglutamate--homocysteine methyltransferase</fullName>
    </submittedName>
</protein>
<dbReference type="GO" id="GO:0009086">
    <property type="term" value="P:methionine biosynthetic process"/>
    <property type="evidence" value="ECO:0007669"/>
    <property type="project" value="InterPro"/>
</dbReference>
<dbReference type="GO" id="GO:0008270">
    <property type="term" value="F:zinc ion binding"/>
    <property type="evidence" value="ECO:0007669"/>
    <property type="project" value="InterPro"/>
</dbReference>
<dbReference type="PANTHER" id="PTHR30519">
    <property type="entry name" value="5-METHYLTETRAHYDROPTEROYLTRIGLUTAMATE--HOMOCYSTEINE METHYLTRANSFERASE"/>
    <property type="match status" value="1"/>
</dbReference>
<dbReference type="GO" id="GO:0032259">
    <property type="term" value="P:methylation"/>
    <property type="evidence" value="ECO:0007669"/>
    <property type="project" value="UniProtKB-KW"/>
</dbReference>
<keyword evidence="2" id="KW-0479">Metal-binding</keyword>
<accession>A0A9X9X548</accession>
<proteinExistence type="predicted"/>
<sequence length="185" mass="20873">MTRKLPLLPTSLVGSYPQPEWLIDRKRLAGRFPPRVRARELWRVAPEFLDQAQDDATLLAIRAQERAGLDIVTDGEMRRESYSNRFATALDGVDIDNPGSALDRSGHPNPVPRVVGRIRRRHAVETRDVQFLRANTDRVIKITVPGPFTMAQQAQNDFYEDEAEMAMDYAAAVNEEIRDLFAAGA</sequence>